<keyword evidence="2" id="KW-1185">Reference proteome</keyword>
<organism evidence="1 2">
    <name type="scientific">Candidatus Nitrosotenuis uzonensis</name>
    <dbReference type="NCBI Taxonomy" id="1407055"/>
    <lineage>
        <taxon>Archaea</taxon>
        <taxon>Nitrososphaerota</taxon>
        <taxon>Candidatus Nitrosotenuis</taxon>
    </lineage>
</organism>
<reference evidence="1 2" key="1">
    <citation type="journal article" date="2013" name="PLoS ONE">
        <title>Enrichment and Genome Sequence of the Group I.1a Ammonia-Oxidizing Archaeon ?Ca. Nitrosotenuis uzonensis? Representing a Clade Globally.</title>
        <authorList>
            <person name="Lebedeva E.V."/>
            <person name="Hatzenpichler R."/>
            <person name="Pelletier E."/>
            <person name="Schuster N."/>
            <person name="Hauzmayer S."/>
            <person name="Bulaev A."/>
            <person name="Grigor'eva N.V."/>
            <person name="Galushko A."/>
            <person name="Schmid M."/>
            <person name="Palatinszky M."/>
            <person name="Le Paslier D."/>
            <person name="Daims H."/>
            <person name="Wagner M."/>
        </authorList>
    </citation>
    <scope>NUCLEOTIDE SEQUENCE [LARGE SCALE GENOMIC DNA]</scope>
    <source>
        <strain evidence="1 2">N4</strain>
    </source>
</reference>
<comment type="caution">
    <text evidence="1">The sequence shown here is derived from an EMBL/GenBank/DDBJ whole genome shotgun (WGS) entry which is preliminary data.</text>
</comment>
<dbReference type="EMBL" id="CBTY010000009">
    <property type="protein sequence ID" value="CDI06387.1"/>
    <property type="molecule type" value="Genomic_DNA"/>
</dbReference>
<dbReference type="Proteomes" id="UP000018159">
    <property type="component" value="Unassembled WGS sequence"/>
</dbReference>
<gene>
    <name evidence="1" type="ORF">NITUZ_40553</name>
</gene>
<evidence type="ECO:0000313" key="1">
    <source>
        <dbReference type="EMBL" id="CDI06387.1"/>
    </source>
</evidence>
<evidence type="ECO:0000313" key="2">
    <source>
        <dbReference type="Proteomes" id="UP000018159"/>
    </source>
</evidence>
<dbReference type="AlphaFoldDB" id="V6AV30"/>
<protein>
    <submittedName>
        <fullName evidence="1">Uncharacterized protein</fullName>
    </submittedName>
</protein>
<sequence>MQSHCSIVTGPSYGLFCPSWCCCPSFASSVPCAEDHLPSFGAFLASFEDLTSSFASSVPCAEDHLPSFGAFVLYAEDRSSSFGAFLASFEDLT</sequence>
<accession>V6AV30</accession>
<proteinExistence type="predicted"/>
<name>V6AV30_9ARCH</name>